<feature type="domain" description="PIPK" evidence="5">
    <location>
        <begin position="1202"/>
        <end position="1522"/>
    </location>
</feature>
<sequence length="1549" mass="170067">MVNHKPLPALPLSCPLAVLSVDSRNHRARLLKHFLADIHEPGIESRRDGWVYVFEEVLDELSNQISREDWLGAIKRGRQLKRSLQADPGTITRSSSVEGGESEKDKEVLNPEPEISPFKRLLNLASRPALPLGEKRAGHLLLCVSPHGSSVPVPTEDAGFDLVPANIGCIFAPGTFSLRTTEHGENHTVLYGLGGLQVNVLESNLRLVGGTFTFKGVNSPMQHMLLSKVLRLGVYIQLSLILEQHMLADSGVEIKFVRPKLSTPSPSTPTSPSPPQEPRSKPRNSLIPSSFANFLKRGISYRSQTVNPFGARGGSLDLTVVPPAAEPPLDASIRKSFDGLGARLNRFSFLGERRNSLRLSRPSSKETSSFAEPFVVALGRVEEWRGLLSTSPGVTLAPPRLLVELAEKDKQAAGNPDRNDQKPKRRLKGDERLSLTSLLGWDGKESEGRGMCGILGFVRQQEISVLCSSHVPSSNSTSQTSPPTPIESPTQEGSSAFTTSTTATKSTTLTSFHLPTPGLTPCGKPHWITYQYYVPDSGDEVLGEWVHNLTRRRTSACIRPGCKFSQGEHEFRVIHDGIRIVIRVSAPTQGLDNSDTEDIEMWTSCAMCDAKSPRKKMETGTYLMSYAKFIELLVYSPLFWVRTPPTCEHTPSADMSNALPPSRFNAIRHFSTSHGEVTVAISITGDIFELRMPRLQVARNVERASPPLSSYGTKDAGADVDRKKVLRKEIRKWWEGVSDHIDKLEKVLNVEETTVQKALPRLPSVDDAYESFGAQETQTVPSTPDVQTPMAYPLPPLPPSTPLSPSKDTPNQDSYFTTKSSANSTTIPSKPPTLPSKNNSEELLATLRLNFQKIEQSLYTQLARTSEGHLNDVRRSFIATGKGTQKRLVAWQKKHLGPSKSKVVGDLVAEEPDWWANGCHALPGGNIIVREDDMGNLIQDIFSTTDYQLELANLSIVRSASSAQPSTPTPVSDSGGSSFFSVATGYRLFTSSSKHQPDPDQEDVVWNEPEHYSAVITRKPNSRDPASFLSIRDVMRQKTIPEQPNVASSGSRFGSLSNVTGLSSKSASAKTKADVALSMLAANGQLDGTPSEDPGTLLLHELENSVPTPGSSRPSSVKSDDVNVNTNTSTGTPTTIRKAPSSSVPEQGTNESTSTIVKDTHVNGNQPDAPPPLPPKDTKLQKEVPSVPITPPATASGFTATIAHGLSSAMRFVLRDEHSSSSLAPPETPPVSTVKHHALLADINTFDDRPHIKYDWTVGKRLKFSCTVYYAKQFDILRKRCGISDSFVQSLSKSMNWAAEGGKSKSNFWKTSDDRYIIKTLVNAWNVADLQVLVELAPSYFRYMDSTATRPTALAKLLGFYTVEIRNLETGAVQTKADLLVMENLFFGQKISKTFDLKGIQGRKVKSHGDTTKTLFDGEWIEGQQRTLTLVRPHSKMVLREAVRSDAEYLSKSNIMDYSLLLGVDEEKKQIICGLVDTIGSYTFAKTLEYKAKQGLQSGKEVTVMPPTEYQDRFVNALEGYFVACPDKWSKPLDESKIIHDPNLLPSVL</sequence>
<evidence type="ECO:0000256" key="2">
    <source>
        <dbReference type="ARBA" id="ARBA00022840"/>
    </source>
</evidence>
<feature type="region of interest" description="Disordered" evidence="4">
    <location>
        <begin position="259"/>
        <end position="286"/>
    </location>
</feature>
<keyword evidence="2 3" id="KW-0067">ATP-binding</keyword>
<keyword evidence="7" id="KW-1185">Reference proteome</keyword>
<protein>
    <recommendedName>
        <fullName evidence="5">PIPK domain-containing protein</fullName>
    </recommendedName>
</protein>
<dbReference type="GO" id="GO:0046854">
    <property type="term" value="P:phosphatidylinositol phosphate biosynthetic process"/>
    <property type="evidence" value="ECO:0007669"/>
    <property type="project" value="TreeGrafter"/>
</dbReference>
<evidence type="ECO:0000259" key="5">
    <source>
        <dbReference type="PROSITE" id="PS51455"/>
    </source>
</evidence>
<evidence type="ECO:0000256" key="1">
    <source>
        <dbReference type="ARBA" id="ARBA00022741"/>
    </source>
</evidence>
<dbReference type="Pfam" id="PF01504">
    <property type="entry name" value="PIP5K"/>
    <property type="match status" value="1"/>
</dbReference>
<gene>
    <name evidence="6" type="ORF">D9613_009505</name>
</gene>
<feature type="compositionally biased region" description="Pro residues" evidence="4">
    <location>
        <begin position="792"/>
        <end position="802"/>
    </location>
</feature>
<evidence type="ECO:0000313" key="7">
    <source>
        <dbReference type="Proteomes" id="UP000521872"/>
    </source>
</evidence>
<name>A0A8H4R246_9AGAR</name>
<feature type="compositionally biased region" description="Pro residues" evidence="4">
    <location>
        <begin position="266"/>
        <end position="277"/>
    </location>
</feature>
<dbReference type="GO" id="GO:0010008">
    <property type="term" value="C:endosome membrane"/>
    <property type="evidence" value="ECO:0007669"/>
    <property type="project" value="TreeGrafter"/>
</dbReference>
<comment type="caution">
    <text evidence="6">The sequence shown here is derived from an EMBL/GenBank/DDBJ whole genome shotgun (WGS) entry which is preliminary data.</text>
</comment>
<dbReference type="Gene3D" id="3.30.800.10">
    <property type="entry name" value="Phosphatidylinositol Phosphate Kinase II Beta"/>
    <property type="match status" value="1"/>
</dbReference>
<evidence type="ECO:0000256" key="4">
    <source>
        <dbReference type="SAM" id="MobiDB-lite"/>
    </source>
</evidence>
<feature type="region of interest" description="Disordered" evidence="4">
    <location>
        <begin position="408"/>
        <end position="429"/>
    </location>
</feature>
<feature type="compositionally biased region" description="Polar residues" evidence="4">
    <location>
        <begin position="1105"/>
        <end position="1117"/>
    </location>
</feature>
<keyword evidence="3" id="KW-0418">Kinase</keyword>
<feature type="region of interest" description="Disordered" evidence="4">
    <location>
        <begin position="1103"/>
        <end position="1183"/>
    </location>
</feature>
<dbReference type="SUPFAM" id="SSF56104">
    <property type="entry name" value="SAICAR synthase-like"/>
    <property type="match status" value="1"/>
</dbReference>
<dbReference type="PANTHER" id="PTHR45748:SF7">
    <property type="entry name" value="1-PHOSPHATIDYLINOSITOL 3-PHOSPHATE 5-KINASE-RELATED"/>
    <property type="match status" value="1"/>
</dbReference>
<dbReference type="PANTHER" id="PTHR45748">
    <property type="entry name" value="1-PHOSPHATIDYLINOSITOL 3-PHOSPHATE 5-KINASE-RELATED"/>
    <property type="match status" value="1"/>
</dbReference>
<dbReference type="InterPro" id="IPR027484">
    <property type="entry name" value="PInositol-4-P-5-kinase_N"/>
</dbReference>
<dbReference type="InterPro" id="IPR002498">
    <property type="entry name" value="PInositol-4-P-4/5-kinase_core"/>
</dbReference>
<dbReference type="SMART" id="SM00330">
    <property type="entry name" value="PIPKc"/>
    <property type="match status" value="1"/>
</dbReference>
<dbReference type="InterPro" id="IPR027483">
    <property type="entry name" value="PInositol-4-P-4/5-kinase_C_sf"/>
</dbReference>
<dbReference type="EMBL" id="JAACJL010000002">
    <property type="protein sequence ID" value="KAF4621994.1"/>
    <property type="molecule type" value="Genomic_DNA"/>
</dbReference>
<dbReference type="Gene3D" id="3.30.810.10">
    <property type="entry name" value="2-Layer Sandwich"/>
    <property type="match status" value="1"/>
</dbReference>
<keyword evidence="1 3" id="KW-0547">Nucleotide-binding</keyword>
<dbReference type="InterPro" id="IPR044769">
    <property type="entry name" value="PIKfyve_PIPKc"/>
</dbReference>
<dbReference type="PROSITE" id="PS51455">
    <property type="entry name" value="PIPK"/>
    <property type="match status" value="1"/>
</dbReference>
<feature type="compositionally biased region" description="Polar residues" evidence="4">
    <location>
        <begin position="775"/>
        <end position="786"/>
    </location>
</feature>
<dbReference type="GO" id="GO:0000285">
    <property type="term" value="F:1-phosphatidylinositol-3-phosphate 5-kinase activity"/>
    <property type="evidence" value="ECO:0007669"/>
    <property type="project" value="InterPro"/>
</dbReference>
<organism evidence="6 7">
    <name type="scientific">Agrocybe pediades</name>
    <dbReference type="NCBI Taxonomy" id="84607"/>
    <lineage>
        <taxon>Eukaryota</taxon>
        <taxon>Fungi</taxon>
        <taxon>Dikarya</taxon>
        <taxon>Basidiomycota</taxon>
        <taxon>Agaricomycotina</taxon>
        <taxon>Agaricomycetes</taxon>
        <taxon>Agaricomycetidae</taxon>
        <taxon>Agaricales</taxon>
        <taxon>Agaricineae</taxon>
        <taxon>Strophariaceae</taxon>
        <taxon>Agrocybe</taxon>
    </lineage>
</organism>
<evidence type="ECO:0000313" key="6">
    <source>
        <dbReference type="EMBL" id="KAF4621994.1"/>
    </source>
</evidence>
<dbReference type="Proteomes" id="UP000521872">
    <property type="component" value="Unassembled WGS sequence"/>
</dbReference>
<dbReference type="CDD" id="cd17300">
    <property type="entry name" value="PIPKc_PIKfyve"/>
    <property type="match status" value="1"/>
</dbReference>
<accession>A0A8H4R246</accession>
<dbReference type="GO" id="GO:0005524">
    <property type="term" value="F:ATP binding"/>
    <property type="evidence" value="ECO:0007669"/>
    <property type="project" value="UniProtKB-UniRule"/>
</dbReference>
<feature type="region of interest" description="Disordered" evidence="4">
    <location>
        <begin position="469"/>
        <end position="502"/>
    </location>
</feature>
<proteinExistence type="predicted"/>
<reference evidence="6 7" key="1">
    <citation type="submission" date="2019-12" db="EMBL/GenBank/DDBJ databases">
        <authorList>
            <person name="Floudas D."/>
            <person name="Bentzer J."/>
            <person name="Ahren D."/>
            <person name="Johansson T."/>
            <person name="Persson P."/>
            <person name="Tunlid A."/>
        </authorList>
    </citation>
    <scope>NUCLEOTIDE SEQUENCE [LARGE SCALE GENOMIC DNA]</scope>
    <source>
        <strain evidence="6 7">CBS 102.39</strain>
    </source>
</reference>
<keyword evidence="3" id="KW-0808">Transferase</keyword>
<feature type="compositionally biased region" description="Polar residues" evidence="4">
    <location>
        <begin position="1140"/>
        <end position="1166"/>
    </location>
</feature>
<feature type="compositionally biased region" description="Low complexity" evidence="4">
    <location>
        <begin position="1123"/>
        <end position="1135"/>
    </location>
</feature>
<feature type="compositionally biased region" description="Polar residues" evidence="4">
    <location>
        <begin position="807"/>
        <end position="828"/>
    </location>
</feature>
<evidence type="ECO:0000256" key="3">
    <source>
        <dbReference type="PROSITE-ProRule" id="PRU00781"/>
    </source>
</evidence>
<feature type="region of interest" description="Disordered" evidence="4">
    <location>
        <begin position="775"/>
        <end position="838"/>
    </location>
</feature>
<feature type="region of interest" description="Disordered" evidence="4">
    <location>
        <begin position="85"/>
        <end position="110"/>
    </location>
</feature>